<dbReference type="Proteomes" id="UP001153714">
    <property type="component" value="Chromosome 10"/>
</dbReference>
<organism evidence="2 3">
    <name type="scientific">Diatraea saccharalis</name>
    <name type="common">sugarcane borer</name>
    <dbReference type="NCBI Taxonomy" id="40085"/>
    <lineage>
        <taxon>Eukaryota</taxon>
        <taxon>Metazoa</taxon>
        <taxon>Ecdysozoa</taxon>
        <taxon>Arthropoda</taxon>
        <taxon>Hexapoda</taxon>
        <taxon>Insecta</taxon>
        <taxon>Pterygota</taxon>
        <taxon>Neoptera</taxon>
        <taxon>Endopterygota</taxon>
        <taxon>Lepidoptera</taxon>
        <taxon>Glossata</taxon>
        <taxon>Ditrysia</taxon>
        <taxon>Pyraloidea</taxon>
        <taxon>Crambidae</taxon>
        <taxon>Crambinae</taxon>
        <taxon>Diatraea</taxon>
    </lineage>
</organism>
<dbReference type="OrthoDB" id="44061at2759"/>
<feature type="domain" description="Reverse transcriptase" evidence="1">
    <location>
        <begin position="263"/>
        <end position="359"/>
    </location>
</feature>
<dbReference type="Pfam" id="PF00078">
    <property type="entry name" value="RVT_1"/>
    <property type="match status" value="1"/>
</dbReference>
<proteinExistence type="predicted"/>
<sequence>MPMPQVASFKRDVCTANSAAWNRDKRNEHNIIVENTIDDDKIPWVAPDPYYQNHKRASVINKIIDKPKITNNNNVNYSKSKIIKSNHRTRTSDLLLVKNAHENEEYASEKVFADQKSFDEDSKNFESNSKLKHVTHHNTVDKDIGKISIFNYDSGETGYDLYEIGKPDLWYSVHVQLFEKMSTPEGKTAWNDITDGEIASVSSVEPEWRGQDINIKYRSNDFISKDEFTLPSDTRLCLLASVNEDTSKNTDEDNVTPYKIGLYQPSIINNKRSPRSKAKIGVPQGSILGPFLFLIYINDLPNFIRDNHDIVWFANDTSLLFKIKRGLPLNDFVNNSIAKAVHWFNVNNLLLDEEKTKCLKFVLPNVKKSRYKCESKR</sequence>
<dbReference type="EMBL" id="OU893341">
    <property type="protein sequence ID" value="CAG9782909.1"/>
    <property type="molecule type" value="Genomic_DNA"/>
</dbReference>
<dbReference type="InterPro" id="IPR000477">
    <property type="entry name" value="RT_dom"/>
</dbReference>
<reference evidence="2" key="1">
    <citation type="submission" date="2021-12" db="EMBL/GenBank/DDBJ databases">
        <authorList>
            <person name="King R."/>
        </authorList>
    </citation>
    <scope>NUCLEOTIDE SEQUENCE</scope>
</reference>
<name>A0A9N9N3A8_9NEOP</name>
<keyword evidence="3" id="KW-1185">Reference proteome</keyword>
<protein>
    <recommendedName>
        <fullName evidence="1">Reverse transcriptase domain-containing protein</fullName>
    </recommendedName>
</protein>
<evidence type="ECO:0000313" key="3">
    <source>
        <dbReference type="Proteomes" id="UP001153714"/>
    </source>
</evidence>
<reference evidence="2" key="2">
    <citation type="submission" date="2022-10" db="EMBL/GenBank/DDBJ databases">
        <authorList>
            <consortium name="ENA_rothamsted_submissions"/>
            <consortium name="culmorum"/>
            <person name="King R."/>
        </authorList>
    </citation>
    <scope>NUCLEOTIDE SEQUENCE</scope>
</reference>
<accession>A0A9N9N3A8</accession>
<evidence type="ECO:0000313" key="2">
    <source>
        <dbReference type="EMBL" id="CAG9782909.1"/>
    </source>
</evidence>
<evidence type="ECO:0000259" key="1">
    <source>
        <dbReference type="Pfam" id="PF00078"/>
    </source>
</evidence>
<dbReference type="AlphaFoldDB" id="A0A9N9N3A8"/>
<gene>
    <name evidence="2" type="ORF">DIATSA_LOCUS1133</name>
</gene>